<organism evidence="1">
    <name type="scientific">Rhizophora mucronata</name>
    <name type="common">Asiatic mangrove</name>
    <dbReference type="NCBI Taxonomy" id="61149"/>
    <lineage>
        <taxon>Eukaryota</taxon>
        <taxon>Viridiplantae</taxon>
        <taxon>Streptophyta</taxon>
        <taxon>Embryophyta</taxon>
        <taxon>Tracheophyta</taxon>
        <taxon>Spermatophyta</taxon>
        <taxon>Magnoliopsida</taxon>
        <taxon>eudicotyledons</taxon>
        <taxon>Gunneridae</taxon>
        <taxon>Pentapetalae</taxon>
        <taxon>rosids</taxon>
        <taxon>fabids</taxon>
        <taxon>Malpighiales</taxon>
        <taxon>Rhizophoraceae</taxon>
        <taxon>Rhizophora</taxon>
    </lineage>
</organism>
<proteinExistence type="predicted"/>
<sequence>MAKWVCGLRLLNQPHHTDNSQFNTKEFWTTFMLSSIRNVLHWTFYQCHDKC</sequence>
<dbReference type="AlphaFoldDB" id="A0A2P2PF37"/>
<reference evidence="1" key="1">
    <citation type="submission" date="2018-02" db="EMBL/GenBank/DDBJ databases">
        <title>Rhizophora mucronata_Transcriptome.</title>
        <authorList>
            <person name="Meera S.P."/>
            <person name="Sreeshan A."/>
            <person name="Augustine A."/>
        </authorList>
    </citation>
    <scope>NUCLEOTIDE SEQUENCE</scope>
    <source>
        <tissue evidence="1">Leaf</tissue>
    </source>
</reference>
<evidence type="ECO:0000313" key="1">
    <source>
        <dbReference type="EMBL" id="MBX53335.1"/>
    </source>
</evidence>
<dbReference type="EMBL" id="GGEC01072851">
    <property type="protein sequence ID" value="MBX53335.1"/>
    <property type="molecule type" value="Transcribed_RNA"/>
</dbReference>
<accession>A0A2P2PF37</accession>
<name>A0A2P2PF37_RHIMU</name>
<protein>
    <submittedName>
        <fullName evidence="1">Uncharacterized protein</fullName>
    </submittedName>
</protein>